<dbReference type="SUPFAM" id="SSF47072">
    <property type="entry name" value="Cysteine alpha-hairpin motif"/>
    <property type="match status" value="1"/>
</dbReference>
<proteinExistence type="predicted"/>
<name>A0A1X2I6P4_9FUNG</name>
<evidence type="ECO:0000313" key="5">
    <source>
        <dbReference type="Proteomes" id="UP000193560"/>
    </source>
</evidence>
<dbReference type="Proteomes" id="UP000193560">
    <property type="component" value="Unassembled WGS sequence"/>
</dbReference>
<dbReference type="GO" id="GO:0005634">
    <property type="term" value="C:nucleus"/>
    <property type="evidence" value="ECO:0007669"/>
    <property type="project" value="TreeGrafter"/>
</dbReference>
<reference evidence="4 5" key="1">
    <citation type="submission" date="2016-07" db="EMBL/GenBank/DDBJ databases">
        <title>Pervasive Adenine N6-methylation of Active Genes in Fungi.</title>
        <authorList>
            <consortium name="DOE Joint Genome Institute"/>
            <person name="Mondo S.J."/>
            <person name="Dannebaum R.O."/>
            <person name="Kuo R.C."/>
            <person name="Labutti K."/>
            <person name="Haridas S."/>
            <person name="Kuo A."/>
            <person name="Salamov A."/>
            <person name="Ahrendt S.R."/>
            <person name="Lipzen A."/>
            <person name="Sullivan W."/>
            <person name="Andreopoulos W.B."/>
            <person name="Clum A."/>
            <person name="Lindquist E."/>
            <person name="Daum C."/>
            <person name="Ramamoorthy G.K."/>
            <person name="Gryganskyi A."/>
            <person name="Culley D."/>
            <person name="Magnuson J.K."/>
            <person name="James T.Y."/>
            <person name="O'Malley M.A."/>
            <person name="Stajich J.E."/>
            <person name="Spatafora J.W."/>
            <person name="Visel A."/>
            <person name="Grigoriev I.V."/>
        </authorList>
    </citation>
    <scope>NUCLEOTIDE SEQUENCE [LARGE SCALE GENOMIC DNA]</scope>
    <source>
        <strain evidence="4 5">NRRL 1336</strain>
    </source>
</reference>
<dbReference type="OrthoDB" id="1106148at2759"/>
<protein>
    <recommendedName>
        <fullName evidence="3">CHCH domain-containing protein</fullName>
    </recommendedName>
</protein>
<evidence type="ECO:0000259" key="3">
    <source>
        <dbReference type="Pfam" id="PF06747"/>
    </source>
</evidence>
<comment type="caution">
    <text evidence="4">The sequence shown here is derived from an EMBL/GenBank/DDBJ whole genome shotgun (WGS) entry which is preliminary data.</text>
</comment>
<sequence>MPRRSTQSRRSAPSHQQTRQAHTVPQRQAPPPQQQQHQTSPVAHQQQPRQPGLFGQMASTAAGVAVGSSVGHAIGSMFTGGQAQDTPPPMDQQQQQPVEQQQYAGQQQQQQQNAVAGNCEADAKAFTKCLEDNTNDISACQWYLDQLKSCRQMAQQY</sequence>
<feature type="compositionally biased region" description="Polar residues" evidence="2">
    <location>
        <begin position="8"/>
        <end position="21"/>
    </location>
</feature>
<dbReference type="InterPro" id="IPR055304">
    <property type="entry name" value="CHCHD2/10-like"/>
</dbReference>
<accession>A0A1X2I6P4</accession>
<keyword evidence="1" id="KW-1015">Disulfide bond</keyword>
<feature type="domain" description="CHCH" evidence="3">
    <location>
        <begin position="119"/>
        <end position="152"/>
    </location>
</feature>
<feature type="region of interest" description="Disordered" evidence="2">
    <location>
        <begin position="1"/>
        <end position="58"/>
    </location>
</feature>
<evidence type="ECO:0000256" key="1">
    <source>
        <dbReference type="ARBA" id="ARBA00023157"/>
    </source>
</evidence>
<dbReference type="InterPro" id="IPR010625">
    <property type="entry name" value="CHCH"/>
</dbReference>
<evidence type="ECO:0000256" key="2">
    <source>
        <dbReference type="SAM" id="MobiDB-lite"/>
    </source>
</evidence>
<evidence type="ECO:0000313" key="4">
    <source>
        <dbReference type="EMBL" id="ORZ10520.1"/>
    </source>
</evidence>
<dbReference type="PANTHER" id="PTHR13523:SF2">
    <property type="entry name" value="COILED-COIL-HELIX-COILED-COIL-HELIX DOMAIN CONTAINING 2, ISOFORM A-RELATED"/>
    <property type="match status" value="1"/>
</dbReference>
<feature type="compositionally biased region" description="Low complexity" evidence="2">
    <location>
        <begin position="34"/>
        <end position="47"/>
    </location>
</feature>
<dbReference type="PROSITE" id="PS51808">
    <property type="entry name" value="CHCH"/>
    <property type="match status" value="1"/>
</dbReference>
<dbReference type="GO" id="GO:0005739">
    <property type="term" value="C:mitochondrion"/>
    <property type="evidence" value="ECO:0007669"/>
    <property type="project" value="TreeGrafter"/>
</dbReference>
<feature type="region of interest" description="Disordered" evidence="2">
    <location>
        <begin position="72"/>
        <end position="111"/>
    </location>
</feature>
<dbReference type="InterPro" id="IPR009069">
    <property type="entry name" value="Cys_alpha_HP_mot_SF"/>
</dbReference>
<gene>
    <name evidence="4" type="ORF">BCR42DRAFT_422544</name>
</gene>
<keyword evidence="5" id="KW-1185">Reference proteome</keyword>
<dbReference type="PANTHER" id="PTHR13523">
    <property type="entry name" value="COILED-COIL-HELIX-COILED-COIL-HELIX DOMAIN CONTAINING 2/NUR77"/>
    <property type="match status" value="1"/>
</dbReference>
<feature type="compositionally biased region" description="Low complexity" evidence="2">
    <location>
        <begin position="91"/>
        <end position="111"/>
    </location>
</feature>
<dbReference type="AlphaFoldDB" id="A0A1X2I6P4"/>
<dbReference type="Pfam" id="PF06747">
    <property type="entry name" value="CHCH"/>
    <property type="match status" value="1"/>
</dbReference>
<dbReference type="STRING" id="90262.A0A1X2I6P4"/>
<dbReference type="GO" id="GO:0007005">
    <property type="term" value="P:mitochondrion organization"/>
    <property type="evidence" value="ECO:0007669"/>
    <property type="project" value="InterPro"/>
</dbReference>
<organism evidence="4 5">
    <name type="scientific">Absidia repens</name>
    <dbReference type="NCBI Taxonomy" id="90262"/>
    <lineage>
        <taxon>Eukaryota</taxon>
        <taxon>Fungi</taxon>
        <taxon>Fungi incertae sedis</taxon>
        <taxon>Mucoromycota</taxon>
        <taxon>Mucoromycotina</taxon>
        <taxon>Mucoromycetes</taxon>
        <taxon>Mucorales</taxon>
        <taxon>Cunninghamellaceae</taxon>
        <taxon>Absidia</taxon>
    </lineage>
</organism>
<dbReference type="EMBL" id="MCGE01000024">
    <property type="protein sequence ID" value="ORZ10520.1"/>
    <property type="molecule type" value="Genomic_DNA"/>
</dbReference>